<gene>
    <name evidence="2" type="ORF">KCG44_07580</name>
</gene>
<reference evidence="2 3" key="1">
    <citation type="submission" date="2021-04" db="EMBL/GenBank/DDBJ databases">
        <authorList>
            <person name="Pira H."/>
            <person name="Risdian C."/>
            <person name="Wink J."/>
        </authorList>
    </citation>
    <scope>NUCLEOTIDE SEQUENCE [LARGE SCALE GENOMIC DNA]</scope>
    <source>
        <strain evidence="2 3">WHA3</strain>
    </source>
</reference>
<keyword evidence="3" id="KW-1185">Reference proteome</keyword>
<evidence type="ECO:0000256" key="1">
    <source>
        <dbReference type="SAM" id="SignalP"/>
    </source>
</evidence>
<evidence type="ECO:0008006" key="4">
    <source>
        <dbReference type="Google" id="ProtNLM"/>
    </source>
</evidence>
<dbReference type="Proteomes" id="UP000722336">
    <property type="component" value="Unassembled WGS sequence"/>
</dbReference>
<sequence>MFRSILPAVFFAPALALTVSCTAETAPDEPTQEAEEAAATGPKAVIKAYYDAISQRDFDTAWQLWGQDPKADPDAFQTFMRGFAETELTAVEIGEMIDVGIKDDFAVVTVPVNVEDLMSDGTGRSYSGVYTLRRPASSAGDWHIESGDLDIAPSAP</sequence>
<dbReference type="RefSeq" id="WP_218445322.1">
    <property type="nucleotide sequence ID" value="NZ_JAGSPA010000002.1"/>
</dbReference>
<evidence type="ECO:0000313" key="2">
    <source>
        <dbReference type="EMBL" id="MBV7256644.1"/>
    </source>
</evidence>
<comment type="caution">
    <text evidence="2">The sequence shown here is derived from an EMBL/GenBank/DDBJ whole genome shotgun (WGS) entry which is preliminary data.</text>
</comment>
<dbReference type="PROSITE" id="PS51257">
    <property type="entry name" value="PROKAR_LIPOPROTEIN"/>
    <property type="match status" value="1"/>
</dbReference>
<keyword evidence="1" id="KW-0732">Signal</keyword>
<evidence type="ECO:0000313" key="3">
    <source>
        <dbReference type="Proteomes" id="UP000722336"/>
    </source>
</evidence>
<name>A0ABS6SE07_9SPHN</name>
<protein>
    <recommendedName>
        <fullName evidence="4">DUF4440 domain-containing protein</fullName>
    </recommendedName>
</protein>
<proteinExistence type="predicted"/>
<feature type="chain" id="PRO_5047057973" description="DUF4440 domain-containing protein" evidence="1">
    <location>
        <begin position="26"/>
        <end position="156"/>
    </location>
</feature>
<feature type="signal peptide" evidence="1">
    <location>
        <begin position="1"/>
        <end position="25"/>
    </location>
</feature>
<organism evidence="2 3">
    <name type="scientific">Pacificimonas pallii</name>
    <dbReference type="NCBI Taxonomy" id="2827236"/>
    <lineage>
        <taxon>Bacteria</taxon>
        <taxon>Pseudomonadati</taxon>
        <taxon>Pseudomonadota</taxon>
        <taxon>Alphaproteobacteria</taxon>
        <taxon>Sphingomonadales</taxon>
        <taxon>Sphingosinicellaceae</taxon>
        <taxon>Pacificimonas</taxon>
    </lineage>
</organism>
<accession>A0ABS6SE07</accession>
<dbReference type="EMBL" id="JAGSPA010000002">
    <property type="protein sequence ID" value="MBV7256644.1"/>
    <property type="molecule type" value="Genomic_DNA"/>
</dbReference>